<proteinExistence type="predicted"/>
<protein>
    <submittedName>
        <fullName evidence="3">DNA repair protein RecO</fullName>
    </submittedName>
</protein>
<evidence type="ECO:0000256" key="1">
    <source>
        <dbReference type="SAM" id="MobiDB-lite"/>
    </source>
</evidence>
<evidence type="ECO:0000313" key="2">
    <source>
        <dbReference type="Proteomes" id="UP000035642"/>
    </source>
</evidence>
<evidence type="ECO:0000313" key="3">
    <source>
        <dbReference type="WBParaSite" id="ACAC_0001258101-mRNA-1"/>
    </source>
</evidence>
<reference evidence="3" key="2">
    <citation type="submission" date="2017-02" db="UniProtKB">
        <authorList>
            <consortium name="WormBaseParasite"/>
        </authorList>
    </citation>
    <scope>IDENTIFICATION</scope>
</reference>
<dbReference type="Proteomes" id="UP000035642">
    <property type="component" value="Unassembled WGS sequence"/>
</dbReference>
<accession>A0A0K0DLT0</accession>
<feature type="region of interest" description="Disordered" evidence="1">
    <location>
        <begin position="33"/>
        <end position="54"/>
    </location>
</feature>
<reference evidence="2" key="1">
    <citation type="submission" date="2012-09" db="EMBL/GenBank/DDBJ databases">
        <authorList>
            <person name="Martin A.A."/>
        </authorList>
    </citation>
    <scope>NUCLEOTIDE SEQUENCE</scope>
</reference>
<dbReference type="WBParaSite" id="ACAC_0001258101-mRNA-1">
    <property type="protein sequence ID" value="ACAC_0001258101-mRNA-1"/>
    <property type="gene ID" value="ACAC_0001258101"/>
</dbReference>
<feature type="compositionally biased region" description="Basic and acidic residues" evidence="1">
    <location>
        <begin position="36"/>
        <end position="46"/>
    </location>
</feature>
<organism evidence="2 3">
    <name type="scientific">Angiostrongylus cantonensis</name>
    <name type="common">Rat lungworm</name>
    <dbReference type="NCBI Taxonomy" id="6313"/>
    <lineage>
        <taxon>Eukaryota</taxon>
        <taxon>Metazoa</taxon>
        <taxon>Ecdysozoa</taxon>
        <taxon>Nematoda</taxon>
        <taxon>Chromadorea</taxon>
        <taxon>Rhabditida</taxon>
        <taxon>Rhabditina</taxon>
        <taxon>Rhabditomorpha</taxon>
        <taxon>Strongyloidea</taxon>
        <taxon>Metastrongylidae</taxon>
        <taxon>Angiostrongylus</taxon>
    </lineage>
</organism>
<keyword evidence="2" id="KW-1185">Reference proteome</keyword>
<sequence length="74" mass="8172">MVNFGSRKTVLLRGWQQGDVDRLLAVTTPPMAVRGVRTDRPPDAGRRAGRLPGAQQRATVENWSVVGLFGDERK</sequence>
<name>A0A0K0DLT0_ANGCA</name>
<dbReference type="AlphaFoldDB" id="A0A0K0DLT0"/>